<keyword evidence="1" id="KW-0732">Signal</keyword>
<dbReference type="AlphaFoldDB" id="A0A4P6KF38"/>
<dbReference type="RefSeq" id="WP_130110160.1">
    <property type="nucleotide sequence ID" value="NZ_CP035806.1"/>
</dbReference>
<reference evidence="2 3" key="1">
    <citation type="submission" date="2019-02" db="EMBL/GenBank/DDBJ databases">
        <authorList>
            <person name="Sun L."/>
            <person name="Pan D."/>
            <person name="Wu X."/>
        </authorList>
    </citation>
    <scope>NUCLEOTIDE SEQUENCE [LARGE SCALE GENOMIC DNA]</scope>
    <source>
        <strain evidence="2 3">JW-1</strain>
    </source>
</reference>
<organism evidence="2 3">
    <name type="scientific">Leucobacter triazinivorans</name>
    <dbReference type="NCBI Taxonomy" id="1784719"/>
    <lineage>
        <taxon>Bacteria</taxon>
        <taxon>Bacillati</taxon>
        <taxon>Actinomycetota</taxon>
        <taxon>Actinomycetes</taxon>
        <taxon>Micrococcales</taxon>
        <taxon>Microbacteriaceae</taxon>
        <taxon>Leucobacter</taxon>
    </lineage>
</organism>
<dbReference type="OrthoDB" id="4412570at2"/>
<proteinExistence type="predicted"/>
<evidence type="ECO:0000313" key="2">
    <source>
        <dbReference type="EMBL" id="QBE49026.1"/>
    </source>
</evidence>
<dbReference type="KEGG" id="ltr:EVS81_09385"/>
<keyword evidence="3" id="KW-1185">Reference proteome</keyword>
<dbReference type="Proteomes" id="UP000289260">
    <property type="component" value="Chromosome"/>
</dbReference>
<dbReference type="EMBL" id="CP035806">
    <property type="protein sequence ID" value="QBE49026.1"/>
    <property type="molecule type" value="Genomic_DNA"/>
</dbReference>
<name>A0A4P6KF38_9MICO</name>
<sequence length="317" mass="32618">MTQRSPIRPTALTFFAAVTVAATTMSTSAVYAAELVTADMSPEVVLEEIAPETLISVAAPDTGPEGIELVVNEVSTSIPTDASDGIEFESNEGALTVSLPFAEDAEQIPTVIDGMVAFDNGNGSQTASVLKDDGGVQINTIIEGPGAPTRYDYELAIPDGATITQNDDGSILISDKDGYALSSIDPAWAKDANGASIETWYEVKGTTLTQVVAHSSGDAYPIVADPSINVYWWGIGIKFTKAETKKIAAASSNAGALTVACGLIANAPGAVACGAAGFVLSALGRDWAKGVASRGKCIQLSQTWATGLPAVPVEVKC</sequence>
<feature type="signal peptide" evidence="1">
    <location>
        <begin position="1"/>
        <end position="32"/>
    </location>
</feature>
<protein>
    <submittedName>
        <fullName evidence="2">Uncharacterized protein</fullName>
    </submittedName>
</protein>
<gene>
    <name evidence="2" type="ORF">EVS81_09385</name>
</gene>
<evidence type="ECO:0000256" key="1">
    <source>
        <dbReference type="SAM" id="SignalP"/>
    </source>
</evidence>
<evidence type="ECO:0000313" key="3">
    <source>
        <dbReference type="Proteomes" id="UP000289260"/>
    </source>
</evidence>
<accession>A0A4P6KF38</accession>
<feature type="chain" id="PRO_5020353761" evidence="1">
    <location>
        <begin position="33"/>
        <end position="317"/>
    </location>
</feature>